<accession>A0A9D2EJT2</accession>
<name>A0A9D2EJT2_9FIRM</name>
<reference evidence="2" key="2">
    <citation type="submission" date="2021-04" db="EMBL/GenBank/DDBJ databases">
        <authorList>
            <person name="Gilroy R."/>
        </authorList>
    </citation>
    <scope>NUCLEOTIDE SEQUENCE</scope>
    <source>
        <strain evidence="2">CHK179-28034</strain>
    </source>
</reference>
<dbReference type="InterPro" id="IPR002931">
    <property type="entry name" value="Transglutaminase-like"/>
</dbReference>
<comment type="caution">
    <text evidence="2">The sequence shown here is derived from an EMBL/GenBank/DDBJ whole genome shotgun (WGS) entry which is preliminary data.</text>
</comment>
<dbReference type="Pfam" id="PF01841">
    <property type="entry name" value="Transglut_core"/>
    <property type="match status" value="1"/>
</dbReference>
<proteinExistence type="predicted"/>
<evidence type="ECO:0000313" key="3">
    <source>
        <dbReference type="Proteomes" id="UP000824049"/>
    </source>
</evidence>
<evidence type="ECO:0000259" key="1">
    <source>
        <dbReference type="SMART" id="SM00460"/>
    </source>
</evidence>
<dbReference type="SMART" id="SM00460">
    <property type="entry name" value="TGc"/>
    <property type="match status" value="1"/>
</dbReference>
<dbReference type="SUPFAM" id="SSF54001">
    <property type="entry name" value="Cysteine proteinases"/>
    <property type="match status" value="1"/>
</dbReference>
<dbReference type="PANTHER" id="PTHR33490:SF6">
    <property type="entry name" value="SLL1049 PROTEIN"/>
    <property type="match status" value="1"/>
</dbReference>
<evidence type="ECO:0000313" key="2">
    <source>
        <dbReference type="EMBL" id="HIZ38929.1"/>
    </source>
</evidence>
<dbReference type="AlphaFoldDB" id="A0A9D2EJT2"/>
<organism evidence="2 3">
    <name type="scientific">Candidatus Anaerobutyricum stercoris</name>
    <dbReference type="NCBI Taxonomy" id="2838457"/>
    <lineage>
        <taxon>Bacteria</taxon>
        <taxon>Bacillati</taxon>
        <taxon>Bacillota</taxon>
        <taxon>Clostridia</taxon>
        <taxon>Lachnospirales</taxon>
        <taxon>Lachnospiraceae</taxon>
        <taxon>Anaerobutyricum</taxon>
    </lineage>
</organism>
<gene>
    <name evidence="2" type="ORF">H9968_03235</name>
</gene>
<dbReference type="Proteomes" id="UP000824049">
    <property type="component" value="Unassembled WGS sequence"/>
</dbReference>
<dbReference type="Gene3D" id="3.10.620.30">
    <property type="match status" value="1"/>
</dbReference>
<reference evidence="2" key="1">
    <citation type="journal article" date="2021" name="PeerJ">
        <title>Extensive microbial diversity within the chicken gut microbiome revealed by metagenomics and culture.</title>
        <authorList>
            <person name="Gilroy R."/>
            <person name="Ravi A."/>
            <person name="Getino M."/>
            <person name="Pursley I."/>
            <person name="Horton D.L."/>
            <person name="Alikhan N.F."/>
            <person name="Baker D."/>
            <person name="Gharbi K."/>
            <person name="Hall N."/>
            <person name="Watson M."/>
            <person name="Adriaenssens E.M."/>
            <person name="Foster-Nyarko E."/>
            <person name="Jarju S."/>
            <person name="Secka A."/>
            <person name="Antonio M."/>
            <person name="Oren A."/>
            <person name="Chaudhuri R.R."/>
            <person name="La Ragione R."/>
            <person name="Hildebrand F."/>
            <person name="Pallen M.J."/>
        </authorList>
    </citation>
    <scope>NUCLEOTIDE SEQUENCE</scope>
    <source>
        <strain evidence="2">CHK179-28034</strain>
    </source>
</reference>
<protein>
    <submittedName>
        <fullName evidence="2">Transglutaminase family protein</fullName>
    </submittedName>
</protein>
<feature type="domain" description="Transglutaminase-like" evidence="1">
    <location>
        <begin position="143"/>
        <end position="203"/>
    </location>
</feature>
<dbReference type="PANTHER" id="PTHR33490">
    <property type="entry name" value="BLR5614 PROTEIN-RELATED"/>
    <property type="match status" value="1"/>
</dbReference>
<dbReference type="InterPro" id="IPR038765">
    <property type="entry name" value="Papain-like_cys_pep_sf"/>
</dbReference>
<dbReference type="EMBL" id="DXBR01000036">
    <property type="protein sequence ID" value="HIZ38929.1"/>
    <property type="molecule type" value="Genomic_DNA"/>
</dbReference>
<sequence length="234" mass="25961">MIFYKRIAAGKVSGDWTASGKDAAGNQYIYGRISAPHTAFSVEVEGTARVSSGAGYKKEAAREMLYRFPTALTICTEEMERFLMNFRKRWPEMKEAALMPSKLRAEQQSLSFRKSMKSLMEAVFCHMEYVPSATTVTTTAGSAFAMKKGVCQDYAHIMIAFCRRMGIPAAYVAGYMMGEGASHAWVSVCDQSTGTWYEIDPTNDRWVDDDYIYQCAGSGDFSAGSCPLEKCEKG</sequence>